<evidence type="ECO:0000313" key="2">
    <source>
        <dbReference type="EMBL" id="OGK44630.1"/>
    </source>
</evidence>
<dbReference type="Gene3D" id="2.40.30.10">
    <property type="entry name" value="Translation factors"/>
    <property type="match status" value="1"/>
</dbReference>
<sequence>MADVLVGKVTHYYNHLGVGIVDLSNKLANDDMIKVVGHGHEFSQTVSSMQLEHQPVNEAKKGQVIGLKVEQKVKEGDKVYKVTT</sequence>
<dbReference type="Proteomes" id="UP000178040">
    <property type="component" value="Unassembled WGS sequence"/>
</dbReference>
<dbReference type="InterPro" id="IPR009000">
    <property type="entry name" value="Transl_B-barrel_sf"/>
</dbReference>
<dbReference type="AlphaFoldDB" id="A0A1F7IMT7"/>
<evidence type="ECO:0000259" key="1">
    <source>
        <dbReference type="Pfam" id="PF16325"/>
    </source>
</evidence>
<proteinExistence type="predicted"/>
<protein>
    <recommendedName>
        <fullName evidence="1">Peptidase family U32 C-terminal domain-containing protein</fullName>
    </recommendedName>
</protein>
<dbReference type="InterPro" id="IPR032525">
    <property type="entry name" value="Peptidase_U32_C"/>
</dbReference>
<gene>
    <name evidence="2" type="ORF">A3B40_02805</name>
</gene>
<dbReference type="EMBL" id="MGAI01000025">
    <property type="protein sequence ID" value="OGK44630.1"/>
    <property type="molecule type" value="Genomic_DNA"/>
</dbReference>
<accession>A0A1F7IMT7</accession>
<reference evidence="2 3" key="1">
    <citation type="journal article" date="2016" name="Nat. Commun.">
        <title>Thousands of microbial genomes shed light on interconnected biogeochemical processes in an aquifer system.</title>
        <authorList>
            <person name="Anantharaman K."/>
            <person name="Brown C.T."/>
            <person name="Hug L.A."/>
            <person name="Sharon I."/>
            <person name="Castelle C.J."/>
            <person name="Probst A.J."/>
            <person name="Thomas B.C."/>
            <person name="Singh A."/>
            <person name="Wilkins M.J."/>
            <person name="Karaoz U."/>
            <person name="Brodie E.L."/>
            <person name="Williams K.H."/>
            <person name="Hubbard S.S."/>
            <person name="Banfield J.F."/>
        </authorList>
    </citation>
    <scope>NUCLEOTIDE SEQUENCE [LARGE SCALE GENOMIC DNA]</scope>
</reference>
<feature type="domain" description="Peptidase family U32 C-terminal" evidence="1">
    <location>
        <begin position="5"/>
        <end position="77"/>
    </location>
</feature>
<organism evidence="2 3">
    <name type="scientific">Candidatus Roizmanbacteria bacterium RIFCSPLOWO2_01_FULL_37_16</name>
    <dbReference type="NCBI Taxonomy" id="1802058"/>
    <lineage>
        <taxon>Bacteria</taxon>
        <taxon>Candidatus Roizmaniibacteriota</taxon>
    </lineage>
</organism>
<comment type="caution">
    <text evidence="2">The sequence shown here is derived from an EMBL/GenBank/DDBJ whole genome shotgun (WGS) entry which is preliminary data.</text>
</comment>
<dbReference type="Pfam" id="PF16325">
    <property type="entry name" value="Peptidase_U32_C"/>
    <property type="match status" value="1"/>
</dbReference>
<dbReference type="SUPFAM" id="SSF50447">
    <property type="entry name" value="Translation proteins"/>
    <property type="match status" value="1"/>
</dbReference>
<name>A0A1F7IMT7_9BACT</name>
<evidence type="ECO:0000313" key="3">
    <source>
        <dbReference type="Proteomes" id="UP000178040"/>
    </source>
</evidence>